<evidence type="ECO:0000313" key="3">
    <source>
        <dbReference type="EMBL" id="GFN96074.1"/>
    </source>
</evidence>
<reference evidence="3 4" key="1">
    <citation type="journal article" date="2021" name="Elife">
        <title>Chloroplast acquisition without the gene transfer in kleptoplastic sea slugs, Plakobranchus ocellatus.</title>
        <authorList>
            <person name="Maeda T."/>
            <person name="Takahashi S."/>
            <person name="Yoshida T."/>
            <person name="Shimamura S."/>
            <person name="Takaki Y."/>
            <person name="Nagai Y."/>
            <person name="Toyoda A."/>
            <person name="Suzuki Y."/>
            <person name="Arimoto A."/>
            <person name="Ishii H."/>
            <person name="Satoh N."/>
            <person name="Nishiyama T."/>
            <person name="Hasebe M."/>
            <person name="Maruyama T."/>
            <person name="Minagawa J."/>
            <person name="Obokata J."/>
            <person name="Shigenobu S."/>
        </authorList>
    </citation>
    <scope>NUCLEOTIDE SEQUENCE [LARGE SCALE GENOMIC DNA]</scope>
</reference>
<dbReference type="PANTHER" id="PTHR46641:SF2">
    <property type="entry name" value="FMRFAMIDE RECEPTOR"/>
    <property type="match status" value="1"/>
</dbReference>
<feature type="transmembrane region" description="Helical" evidence="2">
    <location>
        <begin position="492"/>
        <end position="514"/>
    </location>
</feature>
<organism evidence="3 4">
    <name type="scientific">Plakobranchus ocellatus</name>
    <dbReference type="NCBI Taxonomy" id="259542"/>
    <lineage>
        <taxon>Eukaryota</taxon>
        <taxon>Metazoa</taxon>
        <taxon>Spiralia</taxon>
        <taxon>Lophotrochozoa</taxon>
        <taxon>Mollusca</taxon>
        <taxon>Gastropoda</taxon>
        <taxon>Heterobranchia</taxon>
        <taxon>Euthyneura</taxon>
        <taxon>Panpulmonata</taxon>
        <taxon>Sacoglossa</taxon>
        <taxon>Placobranchoidea</taxon>
        <taxon>Plakobranchidae</taxon>
        <taxon>Plakobranchus</taxon>
    </lineage>
</organism>
<gene>
    <name evidence="3" type="ORF">PoB_002258000</name>
</gene>
<keyword evidence="2" id="KW-0472">Membrane</keyword>
<feature type="transmembrane region" description="Helical" evidence="2">
    <location>
        <begin position="315"/>
        <end position="336"/>
    </location>
</feature>
<feature type="transmembrane region" description="Helical" evidence="2">
    <location>
        <begin position="412"/>
        <end position="433"/>
    </location>
</feature>
<dbReference type="SUPFAM" id="SSF81321">
    <property type="entry name" value="Family A G protein-coupled receptor-like"/>
    <property type="match status" value="1"/>
</dbReference>
<keyword evidence="4" id="KW-1185">Reference proteome</keyword>
<dbReference type="Gene3D" id="1.20.1070.10">
    <property type="entry name" value="Rhodopsin 7-helix transmembrane proteins"/>
    <property type="match status" value="1"/>
</dbReference>
<feature type="transmembrane region" description="Helical" evidence="2">
    <location>
        <begin position="290"/>
        <end position="309"/>
    </location>
</feature>
<accession>A0AAV3ZLR8</accession>
<keyword evidence="2" id="KW-1133">Transmembrane helix</keyword>
<feature type="transmembrane region" description="Helical" evidence="2">
    <location>
        <begin position="222"/>
        <end position="249"/>
    </location>
</feature>
<proteinExistence type="predicted"/>
<dbReference type="EMBL" id="BLXT01002641">
    <property type="protein sequence ID" value="GFN96074.1"/>
    <property type="molecule type" value="Genomic_DNA"/>
</dbReference>
<dbReference type="PANTHER" id="PTHR46641">
    <property type="entry name" value="FMRFAMIDE RECEPTOR-RELATED"/>
    <property type="match status" value="1"/>
</dbReference>
<feature type="compositionally biased region" description="Basic and acidic residues" evidence="1">
    <location>
        <begin position="452"/>
        <end position="461"/>
    </location>
</feature>
<evidence type="ECO:0000256" key="2">
    <source>
        <dbReference type="SAM" id="Phobius"/>
    </source>
</evidence>
<comment type="caution">
    <text evidence="3">The sequence shown here is derived from an EMBL/GenBank/DDBJ whole genome shotgun (WGS) entry which is preliminary data.</text>
</comment>
<protein>
    <recommendedName>
        <fullName evidence="5">G-protein coupled receptors family 1 profile domain-containing protein</fullName>
    </recommendedName>
</protein>
<evidence type="ECO:0008006" key="5">
    <source>
        <dbReference type="Google" id="ProtNLM"/>
    </source>
</evidence>
<dbReference type="AlphaFoldDB" id="A0AAV3ZLR8"/>
<name>A0AAV3ZLR8_9GAST</name>
<feature type="region of interest" description="Disordered" evidence="1">
    <location>
        <begin position="444"/>
        <end position="466"/>
    </location>
</feature>
<dbReference type="InterPro" id="IPR052954">
    <property type="entry name" value="GPCR-Ligand_Int"/>
</dbReference>
<sequence length="592" mass="67062">MGVDETTQRIGDNSEFGLNFTAFVDTNVLNKVETFPTPVFESDDSPALNPYIDDTLGFQLDSTTEDFSTALLVESHTHCDIFESTPQFSELLRSEAIDGMNSTEGNKTNKAEISCELCHNCTIQVCDDEANKTMTCFCQTKPSNQDFEANQQHGIISNPDICGNASNFLGHCVCFENKRSGRGNLSFISTATNETISTNEKQRVKNFRIWEKGVLDPKTFSLILSYVFIITPIPCLLALIAAGLSAMVISQKSFVYHNKEIVISFNIFEALKCLMHMVHRMFRLYCGRQWLTWSHPYSIYFVYVALWFPDALGRITILLNCIITLDRFFALAFPIRRYQRPLISRPKLWITVVSVSMILYQMNWLILIFDQVSPNLDPASKFTSNEIITYFARAVPPTFEDYSRIVVYGGAVIRYFPLALTLIFSSLTSCSLYRHTRRRQKLISDNTATAKNRREQSRAEFTDSTTSVTSRSTAIAQGEKQKRHTIHPSNQAFTVQTNVMIVASSVIVALLASLKPLLRLLGLVIPGFGENMRELYLYRLINEICLLLDNVIPLVNLVTYNALSSQFRRRMRLLLTTACTKAPRSVSFVSEN</sequence>
<keyword evidence="2" id="KW-0812">Transmembrane</keyword>
<feature type="transmembrane region" description="Helical" evidence="2">
    <location>
        <begin position="348"/>
        <end position="369"/>
    </location>
</feature>
<evidence type="ECO:0000256" key="1">
    <source>
        <dbReference type="SAM" id="MobiDB-lite"/>
    </source>
</evidence>
<dbReference type="Proteomes" id="UP000735302">
    <property type="component" value="Unassembled WGS sequence"/>
</dbReference>
<evidence type="ECO:0000313" key="4">
    <source>
        <dbReference type="Proteomes" id="UP000735302"/>
    </source>
</evidence>